<dbReference type="SUPFAM" id="SSF47592">
    <property type="entry name" value="SWIB/MDM2 domain"/>
    <property type="match status" value="1"/>
</dbReference>
<sequence>MCSDFGGGGVSVGDLSELKGYLSIVGDSARGCDGSDFGGVPAIIRSAASRYRPVSYSFPHEYHEDPEDKKVIVCDEKLKKIFGGRDRVGFLEIAGLISPHFQK</sequence>
<dbReference type="Pfam" id="PF02201">
    <property type="entry name" value="SWIB"/>
    <property type="match status" value="1"/>
</dbReference>
<dbReference type="AlphaFoldDB" id="A0ABD3EHT2"/>
<evidence type="ECO:0000259" key="1">
    <source>
        <dbReference type="Pfam" id="PF02201"/>
    </source>
</evidence>
<gene>
    <name evidence="2" type="ORF">CASFOL_003500</name>
</gene>
<evidence type="ECO:0000313" key="3">
    <source>
        <dbReference type="Proteomes" id="UP001632038"/>
    </source>
</evidence>
<name>A0ABD3EHT2_9LAMI</name>
<dbReference type="Gene3D" id="1.10.245.10">
    <property type="entry name" value="SWIB/MDM2 domain"/>
    <property type="match status" value="1"/>
</dbReference>
<dbReference type="EMBL" id="JAVIJP010000005">
    <property type="protein sequence ID" value="KAL3653819.1"/>
    <property type="molecule type" value="Genomic_DNA"/>
</dbReference>
<organism evidence="2 3">
    <name type="scientific">Castilleja foliolosa</name>
    <dbReference type="NCBI Taxonomy" id="1961234"/>
    <lineage>
        <taxon>Eukaryota</taxon>
        <taxon>Viridiplantae</taxon>
        <taxon>Streptophyta</taxon>
        <taxon>Embryophyta</taxon>
        <taxon>Tracheophyta</taxon>
        <taxon>Spermatophyta</taxon>
        <taxon>Magnoliopsida</taxon>
        <taxon>eudicotyledons</taxon>
        <taxon>Gunneridae</taxon>
        <taxon>Pentapetalae</taxon>
        <taxon>asterids</taxon>
        <taxon>lamiids</taxon>
        <taxon>Lamiales</taxon>
        <taxon>Orobanchaceae</taxon>
        <taxon>Pedicularideae</taxon>
        <taxon>Castillejinae</taxon>
        <taxon>Castilleja</taxon>
    </lineage>
</organism>
<dbReference type="InterPro" id="IPR003121">
    <property type="entry name" value="SWIB_MDM2_domain"/>
</dbReference>
<dbReference type="Proteomes" id="UP001632038">
    <property type="component" value="Unassembled WGS sequence"/>
</dbReference>
<accession>A0ABD3EHT2</accession>
<reference evidence="3" key="1">
    <citation type="journal article" date="2024" name="IScience">
        <title>Strigolactones Initiate the Formation of Haustorium-like Structures in Castilleja.</title>
        <authorList>
            <person name="Buerger M."/>
            <person name="Peterson D."/>
            <person name="Chory J."/>
        </authorList>
    </citation>
    <scope>NUCLEOTIDE SEQUENCE [LARGE SCALE GENOMIC DNA]</scope>
</reference>
<dbReference type="InterPro" id="IPR036885">
    <property type="entry name" value="SWIB_MDM2_dom_sf"/>
</dbReference>
<feature type="domain" description="DM2" evidence="1">
    <location>
        <begin position="65"/>
        <end position="101"/>
    </location>
</feature>
<comment type="caution">
    <text evidence="2">The sequence shown here is derived from an EMBL/GenBank/DDBJ whole genome shotgun (WGS) entry which is preliminary data.</text>
</comment>
<dbReference type="CDD" id="cd10567">
    <property type="entry name" value="SWIB-MDM2_like"/>
    <property type="match status" value="1"/>
</dbReference>
<evidence type="ECO:0000313" key="2">
    <source>
        <dbReference type="EMBL" id="KAL3653819.1"/>
    </source>
</evidence>
<keyword evidence="3" id="KW-1185">Reference proteome</keyword>
<proteinExistence type="predicted"/>
<protein>
    <recommendedName>
        <fullName evidence="1">DM2 domain-containing protein</fullName>
    </recommendedName>
</protein>